<sequence>MTQIGPSLHSDLFEPPPHRRLSDASVGSMVLIELSTGVKAREIAWILEDTREVIHNLKNGLDECYALLAPIDPGVTLAVSSQHDEKVKGVMTRLGTRIVKARIALRLQTLPHQTLSLDPAHPIHVPALEAIQTYLNESINLLSLSLDHPSPSPRPLADHLRVLSTTLASASFLLGGPNDPMLLAHPKPRPDIDPIIFSSWLSESCPPVHFRPALPPSLSVHLALDNRALVLALRALAPADAPVNLGTKLGLALGVVRPLEHDEMNLLCRFSYSRFTDSGGGKHVHPADGVIRRPMAQGESPPAAAATAAAAVGAAAAAVGGGAGGAAAAAAAAAASSTRGHGHGHVDERQQRDVFVREKVTIRVEDASLHILWAKLAALRRTLARARENLAAVMGEELHGREAWGEV</sequence>
<dbReference type="Pfam" id="PF10259">
    <property type="entry name" value="Rogdi_lz"/>
    <property type="match status" value="1"/>
</dbReference>
<dbReference type="AlphaFoldDB" id="A0A3N2Q2S1"/>
<keyword evidence="2" id="KW-1185">Reference proteome</keyword>
<dbReference type="GO" id="GO:0043291">
    <property type="term" value="C:RAVE complex"/>
    <property type="evidence" value="ECO:0007669"/>
    <property type="project" value="TreeGrafter"/>
</dbReference>
<dbReference type="InterPro" id="IPR028241">
    <property type="entry name" value="RAVE2/Rogdi"/>
</dbReference>
<dbReference type="GeneID" id="39579758"/>
<dbReference type="RefSeq" id="XP_028468833.1">
    <property type="nucleotide sequence ID" value="XM_028611280.1"/>
</dbReference>
<dbReference type="PANTHER" id="PTHR13618:SF1">
    <property type="entry name" value="PROTEIN ROGDI HOMOLOG"/>
    <property type="match status" value="1"/>
</dbReference>
<dbReference type="PANTHER" id="PTHR13618">
    <property type="entry name" value="LEUCINE ZIPPER CONTAINING TRANSCRIPTION FACTOR LZF1"/>
    <property type="match status" value="1"/>
</dbReference>
<evidence type="ECO:0000313" key="1">
    <source>
        <dbReference type="EMBL" id="ROT41027.1"/>
    </source>
</evidence>
<dbReference type="EMBL" id="ML119052">
    <property type="protein sequence ID" value="ROT41027.1"/>
    <property type="molecule type" value="Genomic_DNA"/>
</dbReference>
<evidence type="ECO:0000313" key="2">
    <source>
        <dbReference type="Proteomes" id="UP000272025"/>
    </source>
</evidence>
<organism evidence="1 2">
    <name type="scientific">Sodiomyces alkalinus (strain CBS 110278 / VKM F-3762 / F11)</name>
    <name type="common">Alkaliphilic filamentous fungus</name>
    <dbReference type="NCBI Taxonomy" id="1314773"/>
    <lineage>
        <taxon>Eukaryota</taxon>
        <taxon>Fungi</taxon>
        <taxon>Dikarya</taxon>
        <taxon>Ascomycota</taxon>
        <taxon>Pezizomycotina</taxon>
        <taxon>Sordariomycetes</taxon>
        <taxon>Hypocreomycetidae</taxon>
        <taxon>Glomerellales</taxon>
        <taxon>Plectosphaerellaceae</taxon>
        <taxon>Sodiomyces</taxon>
    </lineage>
</organism>
<protein>
    <recommendedName>
        <fullName evidence="3">RAVE subunit 2/Rogdi</fullName>
    </recommendedName>
</protein>
<dbReference type="Proteomes" id="UP000272025">
    <property type="component" value="Unassembled WGS sequence"/>
</dbReference>
<reference evidence="1 2" key="1">
    <citation type="journal article" date="2018" name="Mol. Ecol.">
        <title>The obligate alkalophilic soda-lake fungus Sodiomyces alkalinus has shifted to a protein diet.</title>
        <authorList>
            <person name="Grum-Grzhimaylo A.A."/>
            <person name="Falkoski D.L."/>
            <person name="van den Heuvel J."/>
            <person name="Valero-Jimenez C.A."/>
            <person name="Min B."/>
            <person name="Choi I.G."/>
            <person name="Lipzen A."/>
            <person name="Daum C.G."/>
            <person name="Aanen D.K."/>
            <person name="Tsang A."/>
            <person name="Henrissat B."/>
            <person name="Bilanenko E.N."/>
            <person name="de Vries R.P."/>
            <person name="van Kan J.A.L."/>
            <person name="Grigoriev I.V."/>
            <person name="Debets A.J.M."/>
        </authorList>
    </citation>
    <scope>NUCLEOTIDE SEQUENCE [LARGE SCALE GENOMIC DNA]</scope>
    <source>
        <strain evidence="1 2">F11</strain>
    </source>
</reference>
<dbReference type="OrthoDB" id="66510at2759"/>
<dbReference type="STRING" id="1314773.A0A3N2Q2S1"/>
<accession>A0A3N2Q2S1</accession>
<evidence type="ECO:0008006" key="3">
    <source>
        <dbReference type="Google" id="ProtNLM"/>
    </source>
</evidence>
<name>A0A3N2Q2S1_SODAK</name>
<proteinExistence type="predicted"/>
<gene>
    <name evidence="1" type="ORF">SODALDRAFT_330744</name>
</gene>